<name>A0A813REN6_9BILA</name>
<dbReference type="PROSITE" id="PS01360">
    <property type="entry name" value="ZF_MYND_1"/>
    <property type="match status" value="1"/>
</dbReference>
<protein>
    <recommendedName>
        <fullName evidence="6">MYND-type domain-containing protein</fullName>
    </recommendedName>
</protein>
<evidence type="ECO:0000256" key="4">
    <source>
        <dbReference type="PROSITE-ProRule" id="PRU00134"/>
    </source>
</evidence>
<dbReference type="EMBL" id="CAJNOC010000596">
    <property type="protein sequence ID" value="CAF0781029.1"/>
    <property type="molecule type" value="Genomic_DNA"/>
</dbReference>
<comment type="caution">
    <text evidence="7">The sequence shown here is derived from an EMBL/GenBank/DDBJ whole genome shotgun (WGS) entry which is preliminary data.</text>
</comment>
<dbReference type="Gene3D" id="1.25.40.10">
    <property type="entry name" value="Tetratricopeptide repeat domain"/>
    <property type="match status" value="2"/>
</dbReference>
<dbReference type="InterPro" id="IPR011990">
    <property type="entry name" value="TPR-like_helical_dom_sf"/>
</dbReference>
<dbReference type="PROSITE" id="PS50865">
    <property type="entry name" value="ZF_MYND_2"/>
    <property type="match status" value="1"/>
</dbReference>
<dbReference type="GO" id="GO:0008270">
    <property type="term" value="F:zinc ion binding"/>
    <property type="evidence" value="ECO:0007669"/>
    <property type="project" value="UniProtKB-KW"/>
</dbReference>
<dbReference type="Proteomes" id="UP000663879">
    <property type="component" value="Unassembled WGS sequence"/>
</dbReference>
<dbReference type="InterPro" id="IPR052945">
    <property type="entry name" value="Mitotic_Regulator"/>
</dbReference>
<dbReference type="Pfam" id="PF08238">
    <property type="entry name" value="Sel1"/>
    <property type="match status" value="4"/>
</dbReference>
<feature type="repeat" description="TPR" evidence="5">
    <location>
        <begin position="422"/>
        <end position="455"/>
    </location>
</feature>
<evidence type="ECO:0000259" key="6">
    <source>
        <dbReference type="PROSITE" id="PS50865"/>
    </source>
</evidence>
<keyword evidence="5" id="KW-0802">TPR repeat</keyword>
<evidence type="ECO:0000256" key="5">
    <source>
        <dbReference type="PROSITE-ProRule" id="PRU00339"/>
    </source>
</evidence>
<dbReference type="InterPro" id="IPR002893">
    <property type="entry name" value="Znf_MYND"/>
</dbReference>
<dbReference type="Pfam" id="PF13181">
    <property type="entry name" value="TPR_8"/>
    <property type="match status" value="1"/>
</dbReference>
<dbReference type="AlphaFoldDB" id="A0A813REN6"/>
<evidence type="ECO:0000256" key="1">
    <source>
        <dbReference type="ARBA" id="ARBA00022723"/>
    </source>
</evidence>
<dbReference type="OrthoDB" id="2423701at2759"/>
<dbReference type="PROSITE" id="PS50005">
    <property type="entry name" value="TPR"/>
    <property type="match status" value="1"/>
</dbReference>
<organism evidence="7 8">
    <name type="scientific">Brachionus calyciflorus</name>
    <dbReference type="NCBI Taxonomy" id="104777"/>
    <lineage>
        <taxon>Eukaryota</taxon>
        <taxon>Metazoa</taxon>
        <taxon>Spiralia</taxon>
        <taxon>Gnathifera</taxon>
        <taxon>Rotifera</taxon>
        <taxon>Eurotatoria</taxon>
        <taxon>Monogononta</taxon>
        <taxon>Pseudotrocha</taxon>
        <taxon>Ploima</taxon>
        <taxon>Brachionidae</taxon>
        <taxon>Brachionus</taxon>
    </lineage>
</organism>
<dbReference type="InterPro" id="IPR019734">
    <property type="entry name" value="TPR_rpt"/>
</dbReference>
<gene>
    <name evidence="7" type="ORF">OXX778_LOCUS5462</name>
</gene>
<dbReference type="SMART" id="SM00671">
    <property type="entry name" value="SEL1"/>
    <property type="match status" value="4"/>
</dbReference>
<evidence type="ECO:0000313" key="8">
    <source>
        <dbReference type="Proteomes" id="UP000663879"/>
    </source>
</evidence>
<dbReference type="SMART" id="SM00028">
    <property type="entry name" value="TPR"/>
    <property type="match status" value="3"/>
</dbReference>
<dbReference type="PANTHER" id="PTHR43628:SF1">
    <property type="entry name" value="CHITIN SYNTHASE REGULATORY FACTOR 2-RELATED"/>
    <property type="match status" value="1"/>
</dbReference>
<proteinExistence type="predicted"/>
<dbReference type="PANTHER" id="PTHR43628">
    <property type="entry name" value="ACTIVATOR OF C KINASE PROTEIN 1-RELATED"/>
    <property type="match status" value="1"/>
</dbReference>
<keyword evidence="1" id="KW-0479">Metal-binding</keyword>
<keyword evidence="8" id="KW-1185">Reference proteome</keyword>
<evidence type="ECO:0000256" key="3">
    <source>
        <dbReference type="ARBA" id="ARBA00022833"/>
    </source>
</evidence>
<dbReference type="SUPFAM" id="SSF81901">
    <property type="entry name" value="HCP-like"/>
    <property type="match status" value="1"/>
</dbReference>
<keyword evidence="3" id="KW-0862">Zinc</keyword>
<evidence type="ECO:0000256" key="2">
    <source>
        <dbReference type="ARBA" id="ARBA00022771"/>
    </source>
</evidence>
<keyword evidence="2 4" id="KW-0863">Zinc-finger</keyword>
<reference evidence="7" key="1">
    <citation type="submission" date="2021-02" db="EMBL/GenBank/DDBJ databases">
        <authorList>
            <person name="Nowell W R."/>
        </authorList>
    </citation>
    <scope>NUCLEOTIDE SEQUENCE</scope>
    <source>
        <strain evidence="7">Ploen Becks lab</strain>
    </source>
</reference>
<dbReference type="InterPro" id="IPR006597">
    <property type="entry name" value="Sel1-like"/>
</dbReference>
<accession>A0A813REN6</accession>
<dbReference type="Gene3D" id="6.10.140.2220">
    <property type="match status" value="1"/>
</dbReference>
<evidence type="ECO:0000313" key="7">
    <source>
        <dbReference type="EMBL" id="CAF0781029.1"/>
    </source>
</evidence>
<feature type="domain" description="MYND-type" evidence="6">
    <location>
        <begin position="688"/>
        <end position="727"/>
    </location>
</feature>
<dbReference type="Pfam" id="PF01753">
    <property type="entry name" value="zf-MYND"/>
    <property type="match status" value="1"/>
</dbReference>
<sequence>MSDNLEEMKKNLIKIDPTLEDVWLGHEYRDGSKQFKINYELAAKYYSKAAHKGNAEGMYNLGLLHKKGLGVLLDYKLAFSLFKKAASQPAFRKLGINEIPNVGVSEAEHMLALMYHNGVYVGKNLPMAIEYYQRAIEHGSPESANNLGLLYMNGDGVQKNLDRAEQLFLLSHKKGCVDAIMNLVCLYLAKGDPDNALLWHNRDLEANSLLALAQHNSIMNEINLLKETCKKLNVPKNQSIHNILKQSVPNLTELMNQQLQVYPQSIRHESFDSKMLSKKALEGSKTAEKMLKALDLFNTGLSEFEQDSDLTLSFDKMSRAFQIESVVCRIPIEIIEHLIEKLEQILSKRQHNDLARNSRLILVHLKSADYKQNVKLMTESIKLYSSFIPFYEIRASMYCFLRDYINGIKDFDHVIGMEPENTICVYLKASALRNSSRYHEAIEQYEKFIEISPKDNRKIPDSYYSIGLCKLVTESKNLECIKLIKDCYHRGELAELDQLPCFLPYEATIKNRLKSFVEFPCPSEMPKIKINEAKIELIKRHRKIIDELKNSERNKSNEYVVKSTFKPNKNQAMNSSLNGLKEIAMKQIDFTKDEILKGRFLKVRIFDVPVFGFTSVFFIMDDDENTFERLSVYNLGNDQKKISDKFRVGTWISIVNPYIRQARDGEAMIRVDDPKSIIFTGKITEKMCRYCGKENSKYNCAKCEKASYCSKECQTNDWKELNHKLICF</sequence>
<dbReference type="SUPFAM" id="SSF144232">
    <property type="entry name" value="HIT/MYND zinc finger-like"/>
    <property type="match status" value="1"/>
</dbReference>